<evidence type="ECO:0000313" key="4">
    <source>
        <dbReference type="Proteomes" id="UP000380217"/>
    </source>
</evidence>
<evidence type="ECO:0000256" key="2">
    <source>
        <dbReference type="SAM" id="Phobius"/>
    </source>
</evidence>
<feature type="compositionally biased region" description="Acidic residues" evidence="1">
    <location>
        <begin position="12"/>
        <end position="38"/>
    </location>
</feature>
<keyword evidence="2" id="KW-1133">Transmembrane helix</keyword>
<keyword evidence="2" id="KW-0472">Membrane</keyword>
<organism evidence="3 4">
    <name type="scientific">Streptococcus vestibularis</name>
    <dbReference type="NCBI Taxonomy" id="1343"/>
    <lineage>
        <taxon>Bacteria</taxon>
        <taxon>Bacillati</taxon>
        <taxon>Bacillota</taxon>
        <taxon>Bacilli</taxon>
        <taxon>Lactobacillales</taxon>
        <taxon>Streptococcaceae</taxon>
        <taxon>Streptococcus</taxon>
    </lineage>
</organism>
<keyword evidence="2" id="KW-0812">Transmembrane</keyword>
<dbReference type="RefSeq" id="WP_259273526.1">
    <property type="nucleotide sequence ID" value="NZ_CABHNJ010000007.1"/>
</dbReference>
<sequence>MGLDQEATPSEPTEEVDEYDVAEEVFEDVALDDEEETTSLEAKELTLVSREDQNHTEEYSETTSKEAQVIWMKAFKTYVGRQPLPEEFLLGKSSGYDVSTIHQFISDGKAAKPAKPAMAKGKKILIIAGVVAAVLALSGYGFGSYYYSRGQVAERYEEL</sequence>
<feature type="transmembrane region" description="Helical" evidence="2">
    <location>
        <begin position="124"/>
        <end position="147"/>
    </location>
</feature>
<evidence type="ECO:0000256" key="1">
    <source>
        <dbReference type="SAM" id="MobiDB-lite"/>
    </source>
</evidence>
<accession>A0A564SD85</accession>
<dbReference type="AlphaFoldDB" id="A0A564SD85"/>
<proteinExistence type="predicted"/>
<gene>
    <name evidence="3" type="ORF">SSSS39_00575</name>
</gene>
<feature type="compositionally biased region" description="Basic and acidic residues" evidence="1">
    <location>
        <begin position="41"/>
        <end position="58"/>
    </location>
</feature>
<protein>
    <submittedName>
        <fullName evidence="3">Uncharacterized protein</fullName>
    </submittedName>
</protein>
<dbReference type="Proteomes" id="UP000380217">
    <property type="component" value="Unassembled WGS sequence"/>
</dbReference>
<evidence type="ECO:0000313" key="3">
    <source>
        <dbReference type="EMBL" id="VUW93117.1"/>
    </source>
</evidence>
<name>A0A564SD85_STRVE</name>
<dbReference type="EMBL" id="CABHNJ010000007">
    <property type="protein sequence ID" value="VUW93117.1"/>
    <property type="molecule type" value="Genomic_DNA"/>
</dbReference>
<reference evidence="3 4" key="1">
    <citation type="submission" date="2019-07" db="EMBL/GenBank/DDBJ databases">
        <authorList>
            <person name="Hibberd C M."/>
            <person name="Gehrig L. J."/>
            <person name="Chang H.-W."/>
            <person name="Venkatesh S."/>
        </authorList>
    </citation>
    <scope>NUCLEOTIDE SEQUENCE [LARGE SCALE GENOMIC DNA]</scope>
    <source>
        <strain evidence="3">Streptococcus_salivarius_SS_Bg39</strain>
    </source>
</reference>
<feature type="region of interest" description="Disordered" evidence="1">
    <location>
        <begin position="1"/>
        <end position="62"/>
    </location>
</feature>